<protein>
    <submittedName>
        <fullName evidence="2">Uncharacterized protein</fullName>
    </submittedName>
</protein>
<dbReference type="EMBL" id="BAABAJ010000003">
    <property type="protein sequence ID" value="GAA3903377.1"/>
    <property type="molecule type" value="Genomic_DNA"/>
</dbReference>
<dbReference type="Proteomes" id="UP001501000">
    <property type="component" value="Unassembled WGS sequence"/>
</dbReference>
<comment type="caution">
    <text evidence="2">The sequence shown here is derived from an EMBL/GenBank/DDBJ whole genome shotgun (WGS) entry which is preliminary data.</text>
</comment>
<sequence length="99" mass="10063">MGSGRSAGLSTVSGTAARISWCAAGPFASFMAPIDFLSLLRTGRRHRLRGNAITEYAASRWSSRPSTRGGAGPSRPLTGGAARAGSGGNRPHPGVPVVS</sequence>
<gene>
    <name evidence="2" type="ORF">GCM10022244_11990</name>
</gene>
<evidence type="ECO:0000313" key="2">
    <source>
        <dbReference type="EMBL" id="GAA3903377.1"/>
    </source>
</evidence>
<reference evidence="3" key="1">
    <citation type="journal article" date="2019" name="Int. J. Syst. Evol. Microbiol.">
        <title>The Global Catalogue of Microorganisms (GCM) 10K type strain sequencing project: providing services to taxonomists for standard genome sequencing and annotation.</title>
        <authorList>
            <consortium name="The Broad Institute Genomics Platform"/>
            <consortium name="The Broad Institute Genome Sequencing Center for Infectious Disease"/>
            <person name="Wu L."/>
            <person name="Ma J."/>
        </authorList>
    </citation>
    <scope>NUCLEOTIDE SEQUENCE [LARGE SCALE GENOMIC DNA]</scope>
    <source>
        <strain evidence="3">JCM 16956</strain>
    </source>
</reference>
<accession>A0ABP7LNV6</accession>
<proteinExistence type="predicted"/>
<organism evidence="2 3">
    <name type="scientific">Streptomyces gulbargensis</name>
    <dbReference type="NCBI Taxonomy" id="364901"/>
    <lineage>
        <taxon>Bacteria</taxon>
        <taxon>Bacillati</taxon>
        <taxon>Actinomycetota</taxon>
        <taxon>Actinomycetes</taxon>
        <taxon>Kitasatosporales</taxon>
        <taxon>Streptomycetaceae</taxon>
        <taxon>Streptomyces</taxon>
    </lineage>
</organism>
<evidence type="ECO:0000256" key="1">
    <source>
        <dbReference type="SAM" id="MobiDB-lite"/>
    </source>
</evidence>
<evidence type="ECO:0000313" key="3">
    <source>
        <dbReference type="Proteomes" id="UP001501000"/>
    </source>
</evidence>
<name>A0ABP7LNV6_9ACTN</name>
<keyword evidence="3" id="KW-1185">Reference proteome</keyword>
<feature type="region of interest" description="Disordered" evidence="1">
    <location>
        <begin position="58"/>
        <end position="99"/>
    </location>
</feature>